<accession>A0A4Y7KV49</accession>
<evidence type="ECO:0000256" key="1">
    <source>
        <dbReference type="SAM" id="MobiDB-lite"/>
    </source>
</evidence>
<dbReference type="AlphaFoldDB" id="A0A4Y7KV49"/>
<protein>
    <submittedName>
        <fullName evidence="2">Uncharacterized protein</fullName>
    </submittedName>
</protein>
<evidence type="ECO:0000313" key="3">
    <source>
        <dbReference type="Proteomes" id="UP000316621"/>
    </source>
</evidence>
<dbReference type="Proteomes" id="UP000316621">
    <property type="component" value="Chromosome 9"/>
</dbReference>
<feature type="compositionally biased region" description="Polar residues" evidence="1">
    <location>
        <begin position="108"/>
        <end position="119"/>
    </location>
</feature>
<feature type="compositionally biased region" description="Polar residues" evidence="1">
    <location>
        <begin position="163"/>
        <end position="175"/>
    </location>
</feature>
<sequence>MTHQMMSAKLRVKCEELCEELKSLWDELEYLGVISPCICGNAKATLERLQQDQRMEFLQEEQQQELNHSNVPIVDSAALNVSRNDGRQPSRTGQNHKRPRPTKDGISLASSSNGPNSQVPIPGITKYQYAKILSLLVDSPTDVPSVPAANLVDAIENQKGDENMTTEIKTTADGQKQQKHLREKKRDRQDDMGDVQTSTKRKPTSTADVLENQSQQSNSNFGVSFPKLEPDDDASTLRPAGSALDLSCLSEGLVSIAFHEDYYANKEKNLRPPIIDYAAALRQHKCADVNLFEAADLLKCISNIHPVDLRSELEKETGMFCRDWLTHHQDPSVGYLDIYLDTSCDRDMEKIYESEIYVRVQDLVKTFDKKTVEGLKNFIYMMPMTTEVFNYEMNWAMVDKYALHVGTQNRFATWPYRKARNMTEESHLKISINDLSNQMSELPRH</sequence>
<feature type="compositionally biased region" description="Polar residues" evidence="1">
    <location>
        <begin position="204"/>
        <end position="222"/>
    </location>
</feature>
<keyword evidence="3" id="KW-1185">Reference proteome</keyword>
<reference evidence="2 3" key="1">
    <citation type="journal article" date="2018" name="Science">
        <title>The opium poppy genome and morphinan production.</title>
        <authorList>
            <person name="Guo L."/>
            <person name="Winzer T."/>
            <person name="Yang X."/>
            <person name="Li Y."/>
            <person name="Ning Z."/>
            <person name="He Z."/>
            <person name="Teodor R."/>
            <person name="Lu Y."/>
            <person name="Bowser T.A."/>
            <person name="Graham I.A."/>
            <person name="Ye K."/>
        </authorList>
    </citation>
    <scope>NUCLEOTIDE SEQUENCE [LARGE SCALE GENOMIC DNA]</scope>
    <source>
        <strain evidence="3">cv. HN1</strain>
        <tissue evidence="2">Leaves</tissue>
    </source>
</reference>
<dbReference type="PANTHER" id="PTHR47334:SF3">
    <property type="entry name" value="PWI DOMAIN-CONTAINING PROTEIN"/>
    <property type="match status" value="1"/>
</dbReference>
<name>A0A4Y7KV49_PAPSO</name>
<dbReference type="PANTHER" id="PTHR47334">
    <property type="entry name" value="SPLICING FACTOR PWI DOMAIN-CONTAINING PROTEIN / RNA RECOGNITION MOTIF (RRM)-CONTAINING PROTEIN"/>
    <property type="match status" value="1"/>
</dbReference>
<evidence type="ECO:0000313" key="2">
    <source>
        <dbReference type="EMBL" id="RZC76746.1"/>
    </source>
</evidence>
<feature type="region of interest" description="Disordered" evidence="1">
    <location>
        <begin position="80"/>
        <end position="121"/>
    </location>
</feature>
<proteinExistence type="predicted"/>
<dbReference type="EMBL" id="CM010723">
    <property type="protein sequence ID" value="RZC76746.1"/>
    <property type="molecule type" value="Genomic_DNA"/>
</dbReference>
<dbReference type="InterPro" id="IPR053294">
    <property type="entry name" value="RBM_PWI_domain"/>
</dbReference>
<organism evidence="2 3">
    <name type="scientific">Papaver somniferum</name>
    <name type="common">Opium poppy</name>
    <dbReference type="NCBI Taxonomy" id="3469"/>
    <lineage>
        <taxon>Eukaryota</taxon>
        <taxon>Viridiplantae</taxon>
        <taxon>Streptophyta</taxon>
        <taxon>Embryophyta</taxon>
        <taxon>Tracheophyta</taxon>
        <taxon>Spermatophyta</taxon>
        <taxon>Magnoliopsida</taxon>
        <taxon>Ranunculales</taxon>
        <taxon>Papaveraceae</taxon>
        <taxon>Papaveroideae</taxon>
        <taxon>Papaver</taxon>
    </lineage>
</organism>
<feature type="compositionally biased region" description="Polar residues" evidence="1">
    <location>
        <begin position="80"/>
        <end position="93"/>
    </location>
</feature>
<dbReference type="Gramene" id="RZC76746">
    <property type="protein sequence ID" value="RZC76746"/>
    <property type="gene ID" value="C5167_000844"/>
</dbReference>
<feature type="region of interest" description="Disordered" evidence="1">
    <location>
        <begin position="160"/>
        <end position="236"/>
    </location>
</feature>
<gene>
    <name evidence="2" type="ORF">C5167_000844</name>
</gene>